<dbReference type="SUPFAM" id="SSF160350">
    <property type="entry name" value="Rnp2-like"/>
    <property type="match status" value="1"/>
</dbReference>
<reference evidence="4" key="2">
    <citation type="journal article" date="2020" name="mSystems">
        <title>Genome- and Community-Level Interaction Insights into Carbon Utilization and Element Cycling Functions of Hydrothermarchaeota in Hydrothermal Sediment.</title>
        <authorList>
            <person name="Zhou Z."/>
            <person name="Liu Y."/>
            <person name="Xu W."/>
            <person name="Pan J."/>
            <person name="Luo Z.H."/>
            <person name="Li M."/>
        </authorList>
    </citation>
    <scope>NUCLEOTIDE SEQUENCE [LARGE SCALE GENOMIC DNA]</scope>
    <source>
        <strain evidence="4">SpSt-1261</strain>
    </source>
</reference>
<dbReference type="EC" id="3.1.26.5" evidence="2"/>
<protein>
    <recommendedName>
        <fullName evidence="2">Ribonuclease P protein component 2</fullName>
        <shortName evidence="2">RNase P component 2</shortName>
        <ecNumber evidence="2">3.1.26.5</ecNumber>
    </recommendedName>
    <alternativeName>
        <fullName evidence="2">Pop5</fullName>
    </alternativeName>
</protein>
<dbReference type="InterPro" id="IPR038085">
    <property type="entry name" value="Rnp2-like_sf"/>
</dbReference>
<comment type="caution">
    <text evidence="5">The sequence shown here is derived from an EMBL/GenBank/DDBJ whole genome shotgun (WGS) entry which is preliminary data.</text>
</comment>
<name>A0A2J6N3G3_9CREN</name>
<keyword evidence="1 2" id="KW-0819">tRNA processing</keyword>
<proteinExistence type="inferred from homology"/>
<evidence type="ECO:0000313" key="6">
    <source>
        <dbReference type="Proteomes" id="UP000237153"/>
    </source>
</evidence>
<dbReference type="HAMAP" id="MF_00755">
    <property type="entry name" value="RNase_P_2"/>
    <property type="match status" value="1"/>
</dbReference>
<keyword evidence="2" id="KW-0540">Nuclease</keyword>
<sequence length="168" mass="19376">MGSFEYLAIAEAVAILLLSLGIFIIYIRFKKIERGLTTLNKKFSLISSLENWNKEEMVKKEAKVKRKKRYIVFSITSDADIDYSEVADSILTALGKIYGEPFISKSGYHFIVYYSDIKKGIVRVYREYADNIIAIFPFARRYAKKDFMIVPVKVCGTVKKAKKFLNKL</sequence>
<dbReference type="Pfam" id="PF01900">
    <property type="entry name" value="RNase_P_Rpp14"/>
    <property type="match status" value="1"/>
</dbReference>
<comment type="subunit">
    <text evidence="2">Consists of a catalytic RNA component and at least 4-5 protein subunits.</text>
</comment>
<organism evidence="5 6">
    <name type="scientific">Fervidicoccus fontis</name>
    <dbReference type="NCBI Taxonomy" id="683846"/>
    <lineage>
        <taxon>Archaea</taxon>
        <taxon>Thermoproteota</taxon>
        <taxon>Thermoprotei</taxon>
        <taxon>Fervidicoccales</taxon>
        <taxon>Fervidicoccaceae</taxon>
        <taxon>Fervidicoccus</taxon>
    </lineage>
</organism>
<comment type="similarity">
    <text evidence="2">Belongs to the eukaryotic/archaeal RNase P protein component 2 family.</text>
</comment>
<reference evidence="5 6" key="1">
    <citation type="submission" date="2018-01" db="EMBL/GenBank/DDBJ databases">
        <title>Metagenomic assembled genomes from two thermal pools in the Uzon Caldera, Kamchatka, Russia.</title>
        <authorList>
            <person name="Wilkins L."/>
            <person name="Ettinger C."/>
        </authorList>
    </citation>
    <scope>NUCLEOTIDE SEQUENCE [LARGE SCALE GENOMIC DNA]</scope>
    <source>
        <strain evidence="5">ZAV-06</strain>
    </source>
</reference>
<dbReference type="EMBL" id="PNIM01000005">
    <property type="protein sequence ID" value="PMB75874.1"/>
    <property type="molecule type" value="Genomic_DNA"/>
</dbReference>
<evidence type="ECO:0000313" key="5">
    <source>
        <dbReference type="EMBL" id="PMB75874.1"/>
    </source>
</evidence>
<dbReference type="InterPro" id="IPR002759">
    <property type="entry name" value="Pop5/Rpp14/Rnp2-like"/>
</dbReference>
<evidence type="ECO:0000256" key="2">
    <source>
        <dbReference type="HAMAP-Rule" id="MF_00755"/>
    </source>
</evidence>
<keyword evidence="2" id="KW-0255">Endonuclease</keyword>
<dbReference type="GO" id="GO:0001682">
    <property type="term" value="P:tRNA 5'-leader removal"/>
    <property type="evidence" value="ECO:0007669"/>
    <property type="project" value="UniProtKB-UniRule"/>
</dbReference>
<feature type="transmembrane region" description="Helical" evidence="3">
    <location>
        <begin position="6"/>
        <end position="27"/>
    </location>
</feature>
<dbReference type="GO" id="GO:0005737">
    <property type="term" value="C:cytoplasm"/>
    <property type="evidence" value="ECO:0007669"/>
    <property type="project" value="UniProtKB-SubCell"/>
</dbReference>
<dbReference type="GO" id="GO:0030677">
    <property type="term" value="C:ribonuclease P complex"/>
    <property type="evidence" value="ECO:0007669"/>
    <property type="project" value="UniProtKB-UniRule"/>
</dbReference>
<gene>
    <name evidence="2" type="primary">rnp2</name>
    <name evidence="5" type="ORF">C0188_01450</name>
    <name evidence="4" type="ORF">ENO39_04485</name>
</gene>
<dbReference type="Proteomes" id="UP000886076">
    <property type="component" value="Unassembled WGS sequence"/>
</dbReference>
<comment type="subcellular location">
    <subcellularLocation>
        <location evidence="2">Cytoplasm</location>
    </subcellularLocation>
</comment>
<dbReference type="RefSeq" id="WP_272985620.1">
    <property type="nucleotide sequence ID" value="NZ_DSFH01000056.1"/>
</dbReference>
<keyword evidence="3" id="KW-0812">Transmembrane</keyword>
<evidence type="ECO:0000256" key="3">
    <source>
        <dbReference type="SAM" id="Phobius"/>
    </source>
</evidence>
<comment type="function">
    <text evidence="2">Part of ribonuclease P, a protein complex that generates mature tRNA molecules by cleaving their 5'-ends.</text>
</comment>
<keyword evidence="2" id="KW-0378">Hydrolase</keyword>
<dbReference type="GO" id="GO:0004526">
    <property type="term" value="F:ribonuclease P activity"/>
    <property type="evidence" value="ECO:0007669"/>
    <property type="project" value="UniProtKB-UniRule"/>
</dbReference>
<dbReference type="EMBL" id="DSFH01000056">
    <property type="protein sequence ID" value="HEW64295.1"/>
    <property type="molecule type" value="Genomic_DNA"/>
</dbReference>
<evidence type="ECO:0000313" key="4">
    <source>
        <dbReference type="EMBL" id="HEW64295.1"/>
    </source>
</evidence>
<keyword evidence="3" id="KW-1133">Transmembrane helix</keyword>
<comment type="catalytic activity">
    <reaction evidence="2">
        <text>Endonucleolytic cleavage of RNA, removing 5'-extranucleotides from tRNA precursor.</text>
        <dbReference type="EC" id="3.1.26.5"/>
    </reaction>
</comment>
<dbReference type="Gene3D" id="3.30.70.3250">
    <property type="entry name" value="Ribonuclease P, Pop5 subunit"/>
    <property type="match status" value="1"/>
</dbReference>
<keyword evidence="2" id="KW-0963">Cytoplasm</keyword>
<dbReference type="AlphaFoldDB" id="A0A2J6N3G3"/>
<accession>A0A2J6N3G3</accession>
<evidence type="ECO:0000256" key="1">
    <source>
        <dbReference type="ARBA" id="ARBA00022694"/>
    </source>
</evidence>
<dbReference type="Proteomes" id="UP000237153">
    <property type="component" value="Unassembled WGS sequence"/>
</dbReference>
<keyword evidence="3" id="KW-0472">Membrane</keyword>